<feature type="transmembrane region" description="Helical" evidence="6">
    <location>
        <begin position="185"/>
        <end position="206"/>
    </location>
</feature>
<name>A0AAE6J1G1_CAMFE</name>
<keyword evidence="3 6" id="KW-1133">Transmembrane helix</keyword>
<evidence type="ECO:0000256" key="2">
    <source>
        <dbReference type="ARBA" id="ARBA00022692"/>
    </source>
</evidence>
<evidence type="ECO:0000256" key="4">
    <source>
        <dbReference type="ARBA" id="ARBA00023136"/>
    </source>
</evidence>
<feature type="transmembrane region" description="Helical" evidence="6">
    <location>
        <begin position="113"/>
        <end position="133"/>
    </location>
</feature>
<dbReference type="Pfam" id="PF04610">
    <property type="entry name" value="TrbL"/>
    <property type="match status" value="1"/>
</dbReference>
<sequence>MKPNKSIALMQIEHYFYATIISTIHTIQIKLGRQHSNNKIKILFILFILFTLNSEALAIDSSQSILNTLHIGLKGWIPTIKSACLYVFWTLVAIDLVWTFGIQALRGFEIGEFLATLIKKIVFIGVIIFLFQVDYWLKLLFDSFSQLATNATGTSILPGSIITSGVEIILAIWDSAGINIAKTLFLLLCGLIILIGFVLMAINLLIAYLKFYIMNIIVFFALALSGLERFKEIGLNPIMTAIKVGVELFMIQAFMGLCVNITDKAFYELSQNMTVDLTLQIVVIALIFCMITKMIPGLIEAVFNGSIGESAGAAAGFRAVAAMAAGAVATGVAGSIGVTRAMNAAKALHLAEGGKGGMDLVKGVAKNLATTGGEHLKDNFRHGRMPNDIANRLQEKAKSAMNSNLSGGFGGSSNVPNEPYISGVNESGASK</sequence>
<evidence type="ECO:0000256" key="3">
    <source>
        <dbReference type="ARBA" id="ARBA00022989"/>
    </source>
</evidence>
<proteinExistence type="predicted"/>
<feature type="region of interest" description="Disordered" evidence="5">
    <location>
        <begin position="401"/>
        <end position="431"/>
    </location>
</feature>
<accession>A0AAE6J1G1</accession>
<organism evidence="7 8">
    <name type="scientific">Campylobacter fetus subsp. venerealis NCTC 10354</name>
    <dbReference type="NCBI Taxonomy" id="983328"/>
    <lineage>
        <taxon>Bacteria</taxon>
        <taxon>Pseudomonadati</taxon>
        <taxon>Campylobacterota</taxon>
        <taxon>Epsilonproteobacteria</taxon>
        <taxon>Campylobacterales</taxon>
        <taxon>Campylobacteraceae</taxon>
        <taxon>Campylobacter</taxon>
        <taxon>Campylobacter fetus subsp. venerealis bv. venerealis</taxon>
    </lineage>
</organism>
<dbReference type="InterPro" id="IPR014150">
    <property type="entry name" value="Conjugal_tfr_TrbL"/>
</dbReference>
<feature type="transmembrane region" description="Helical" evidence="6">
    <location>
        <begin position="153"/>
        <end position="173"/>
    </location>
</feature>
<protein>
    <submittedName>
        <fullName evidence="7">P-type type IV conjugative transfer system protein TrbL/VirB6</fullName>
    </submittedName>
</protein>
<keyword evidence="7" id="KW-0614">Plasmid</keyword>
<keyword evidence="4 6" id="KW-0472">Membrane</keyword>
<keyword evidence="2 6" id="KW-0812">Transmembrane</keyword>
<feature type="transmembrane region" description="Helical" evidence="6">
    <location>
        <begin position="315"/>
        <end position="338"/>
    </location>
</feature>
<dbReference type="EMBL" id="CP043436">
    <property type="protein sequence ID" value="QEL45823.1"/>
    <property type="molecule type" value="Genomic_DNA"/>
</dbReference>
<reference evidence="7 8" key="1">
    <citation type="submission" date="2019-08" db="EMBL/GenBank/DDBJ databases">
        <title>Complete genomes of the Campylobacter fetus subsp. venerealis, Campylobacter lari subsp. concheus, Campylobacter sputorum bv. sputorum and Campylobacter volucris type strains.</title>
        <authorList>
            <person name="Miller W.G."/>
            <person name="Yee E."/>
        </authorList>
    </citation>
    <scope>NUCLEOTIDE SEQUENCE [LARGE SCALE GENOMIC DNA]</scope>
    <source>
        <strain evidence="7 8">NCTC 10354</strain>
        <plasmid evidence="7 8">p3226</plasmid>
    </source>
</reference>
<gene>
    <name evidence="7" type="ORF">CFVT_a0022</name>
</gene>
<dbReference type="Proteomes" id="UP000322035">
    <property type="component" value="Plasmid p3226"/>
</dbReference>
<dbReference type="AlphaFoldDB" id="A0AAE6J1G1"/>
<feature type="transmembrane region" description="Helical" evidence="6">
    <location>
        <begin position="40"/>
        <end position="59"/>
    </location>
</feature>
<dbReference type="GO" id="GO:0030255">
    <property type="term" value="P:protein secretion by the type IV secretion system"/>
    <property type="evidence" value="ECO:0007669"/>
    <property type="project" value="InterPro"/>
</dbReference>
<feature type="transmembrane region" description="Helical" evidence="6">
    <location>
        <begin position="282"/>
        <end position="303"/>
    </location>
</feature>
<comment type="subcellular location">
    <subcellularLocation>
        <location evidence="1">Membrane</location>
        <topology evidence="1">Multi-pass membrane protein</topology>
    </subcellularLocation>
</comment>
<geneLocation type="plasmid" evidence="7 8">
    <name>p3226</name>
</geneLocation>
<evidence type="ECO:0000313" key="8">
    <source>
        <dbReference type="Proteomes" id="UP000322035"/>
    </source>
</evidence>
<feature type="transmembrane region" description="Helical" evidence="6">
    <location>
        <begin position="212"/>
        <end position="230"/>
    </location>
</feature>
<dbReference type="GO" id="GO:0016020">
    <property type="term" value="C:membrane"/>
    <property type="evidence" value="ECO:0007669"/>
    <property type="project" value="UniProtKB-SubCell"/>
</dbReference>
<evidence type="ECO:0000256" key="5">
    <source>
        <dbReference type="SAM" id="MobiDB-lite"/>
    </source>
</evidence>
<feature type="transmembrane region" description="Helical" evidence="6">
    <location>
        <begin position="79"/>
        <end position="101"/>
    </location>
</feature>
<evidence type="ECO:0000313" key="7">
    <source>
        <dbReference type="EMBL" id="QEL45823.1"/>
    </source>
</evidence>
<dbReference type="InterPro" id="IPR007688">
    <property type="entry name" value="Conjugal_tfr_TrbL/VirB6"/>
</dbReference>
<dbReference type="NCBIfam" id="TIGR02783">
    <property type="entry name" value="TrbL_P"/>
    <property type="match status" value="1"/>
</dbReference>
<evidence type="ECO:0000256" key="1">
    <source>
        <dbReference type="ARBA" id="ARBA00004141"/>
    </source>
</evidence>
<evidence type="ECO:0000256" key="6">
    <source>
        <dbReference type="SAM" id="Phobius"/>
    </source>
</evidence>